<dbReference type="SUPFAM" id="SSF55729">
    <property type="entry name" value="Acyl-CoA N-acyltransferases (Nat)"/>
    <property type="match status" value="1"/>
</dbReference>
<dbReference type="Pfam" id="PF00583">
    <property type="entry name" value="Acetyltransf_1"/>
    <property type="match status" value="1"/>
</dbReference>
<dbReference type="EMBL" id="AYSO01000019">
    <property type="protein sequence ID" value="KIE45536.1"/>
    <property type="molecule type" value="Genomic_DNA"/>
</dbReference>
<dbReference type="CDD" id="cd04301">
    <property type="entry name" value="NAT_SF"/>
    <property type="match status" value="1"/>
</dbReference>
<feature type="domain" description="N-acetyltransferase" evidence="1">
    <location>
        <begin position="62"/>
        <end position="116"/>
    </location>
</feature>
<keyword evidence="3" id="KW-1185">Reference proteome</keyword>
<dbReference type="RefSeq" id="WP_039635460.1">
    <property type="nucleotide sequence ID" value="NZ_AYSO01000019.1"/>
</dbReference>
<dbReference type="Proteomes" id="UP000031366">
    <property type="component" value="Unassembled WGS sequence"/>
</dbReference>
<dbReference type="InterPro" id="IPR016181">
    <property type="entry name" value="Acyl_CoA_acyltransferase"/>
</dbReference>
<organism evidence="2 3">
    <name type="scientific">Clostridium argentinense CDC 2741</name>
    <dbReference type="NCBI Taxonomy" id="1418104"/>
    <lineage>
        <taxon>Bacteria</taxon>
        <taxon>Bacillati</taxon>
        <taxon>Bacillota</taxon>
        <taxon>Clostridia</taxon>
        <taxon>Eubacteriales</taxon>
        <taxon>Clostridiaceae</taxon>
        <taxon>Clostridium</taxon>
    </lineage>
</organism>
<dbReference type="InterPro" id="IPR000182">
    <property type="entry name" value="GNAT_dom"/>
</dbReference>
<dbReference type="Gene3D" id="3.40.630.30">
    <property type="match status" value="1"/>
</dbReference>
<reference evidence="2 3" key="1">
    <citation type="journal article" date="2015" name="Infect. Genet. Evol.">
        <title>Genomic sequences of six botulinum neurotoxin-producing strains representing three clostridial species illustrate the mobility and diversity of botulinum neurotoxin genes.</title>
        <authorList>
            <person name="Smith T.J."/>
            <person name="Hill K.K."/>
            <person name="Xie G."/>
            <person name="Foley B.T."/>
            <person name="Williamson C.H."/>
            <person name="Foster J.T."/>
            <person name="Johnson S.L."/>
            <person name="Chertkov O."/>
            <person name="Teshima H."/>
            <person name="Gibbons H.S."/>
            <person name="Johnsky L.A."/>
            <person name="Karavis M.A."/>
            <person name="Smith L.A."/>
        </authorList>
    </citation>
    <scope>NUCLEOTIDE SEQUENCE [LARGE SCALE GENOMIC DNA]</scope>
    <source>
        <strain evidence="2 3">CDC 2741</strain>
    </source>
</reference>
<evidence type="ECO:0000259" key="1">
    <source>
        <dbReference type="Pfam" id="PF00583"/>
    </source>
</evidence>
<comment type="caution">
    <text evidence="2">The sequence shown here is derived from an EMBL/GenBank/DDBJ whole genome shotgun (WGS) entry which is preliminary data.</text>
</comment>
<name>A0A0C1R4V3_9CLOT</name>
<dbReference type="STRING" id="29341.RSJ17_20135"/>
<dbReference type="AlphaFoldDB" id="A0A0C1R4V3"/>
<dbReference type="GO" id="GO:0016747">
    <property type="term" value="F:acyltransferase activity, transferring groups other than amino-acyl groups"/>
    <property type="evidence" value="ECO:0007669"/>
    <property type="project" value="InterPro"/>
</dbReference>
<sequence length="121" mass="14192">MNNIAYISGGIELLDLIKPLWEKLNNHHRGNSNNFSHNYERFTFELRKEKFYNKDLKVNIDLVKDLDRETYIGYCISTINSDLVGEVDSLYLEKECRGQGIGEELMERALIYLNDNNSKKK</sequence>
<proteinExistence type="predicted"/>
<evidence type="ECO:0000313" key="3">
    <source>
        <dbReference type="Proteomes" id="UP000031366"/>
    </source>
</evidence>
<protein>
    <submittedName>
        <fullName evidence="2">Acetyltransferase family protein</fullName>
    </submittedName>
</protein>
<keyword evidence="2" id="KW-0808">Transferase</keyword>
<accession>A0A0C1R4V3</accession>
<evidence type="ECO:0000313" key="2">
    <source>
        <dbReference type="EMBL" id="KIE45536.1"/>
    </source>
</evidence>
<gene>
    <name evidence="2" type="ORF">U732_2825</name>
</gene>